<dbReference type="Gene3D" id="3.40.50.620">
    <property type="entry name" value="HUPs"/>
    <property type="match status" value="1"/>
</dbReference>
<dbReference type="PANTHER" id="PTHR23293">
    <property type="entry name" value="FAD SYNTHETASE-RELATED FMN ADENYLYLTRANSFERASE"/>
    <property type="match status" value="1"/>
</dbReference>
<gene>
    <name evidence="6" type="primary">LOC112456780</name>
</gene>
<evidence type="ECO:0000256" key="3">
    <source>
        <dbReference type="ARBA" id="ARBA00022741"/>
    </source>
</evidence>
<sequence length="107" mass="12434">MNIVLENSKNEAHIKCALDILNECYERYNPNEVFISFNGGKDCTVVLHLAATIAKLRNISSLLCLYIIEDSFPERKRGSKEKGKRKELRGRWGRKEEGRRNLNLKRI</sequence>
<keyword evidence="5" id="KW-1185">Reference proteome</keyword>
<dbReference type="InterPro" id="IPR014729">
    <property type="entry name" value="Rossmann-like_a/b/a_fold"/>
</dbReference>
<proteinExistence type="predicted"/>
<organism evidence="5 6">
    <name type="scientific">Temnothorax curvispinosus</name>
    <dbReference type="NCBI Taxonomy" id="300111"/>
    <lineage>
        <taxon>Eukaryota</taxon>
        <taxon>Metazoa</taxon>
        <taxon>Ecdysozoa</taxon>
        <taxon>Arthropoda</taxon>
        <taxon>Hexapoda</taxon>
        <taxon>Insecta</taxon>
        <taxon>Pterygota</taxon>
        <taxon>Neoptera</taxon>
        <taxon>Endopterygota</taxon>
        <taxon>Hymenoptera</taxon>
        <taxon>Apocrita</taxon>
        <taxon>Aculeata</taxon>
        <taxon>Formicoidea</taxon>
        <taxon>Formicidae</taxon>
        <taxon>Myrmicinae</taxon>
        <taxon>Temnothorax</taxon>
    </lineage>
</organism>
<protein>
    <submittedName>
        <fullName evidence="6">FAD synthase-like</fullName>
    </submittedName>
</protein>
<evidence type="ECO:0000256" key="2">
    <source>
        <dbReference type="ARBA" id="ARBA00022695"/>
    </source>
</evidence>
<dbReference type="SUPFAM" id="SSF52402">
    <property type="entry name" value="Adenine nucleotide alpha hydrolases-like"/>
    <property type="match status" value="1"/>
</dbReference>
<dbReference type="AlphaFoldDB" id="A0A6J1Q2X6"/>
<dbReference type="GO" id="GO:0006747">
    <property type="term" value="P:FAD biosynthetic process"/>
    <property type="evidence" value="ECO:0007669"/>
    <property type="project" value="TreeGrafter"/>
</dbReference>
<keyword evidence="1" id="KW-0808">Transferase</keyword>
<evidence type="ECO:0000313" key="5">
    <source>
        <dbReference type="Proteomes" id="UP000504618"/>
    </source>
</evidence>
<reference evidence="6" key="1">
    <citation type="submission" date="2025-08" db="UniProtKB">
        <authorList>
            <consortium name="RefSeq"/>
        </authorList>
    </citation>
    <scope>IDENTIFICATION</scope>
    <source>
        <tissue evidence="6">Whole body</tissue>
    </source>
</reference>
<dbReference type="GO" id="GO:0003919">
    <property type="term" value="F:FMN adenylyltransferase activity"/>
    <property type="evidence" value="ECO:0007669"/>
    <property type="project" value="TreeGrafter"/>
</dbReference>
<dbReference type="PANTHER" id="PTHR23293:SF9">
    <property type="entry name" value="FAD SYNTHASE"/>
    <property type="match status" value="1"/>
</dbReference>
<keyword evidence="4" id="KW-0067">ATP-binding</keyword>
<dbReference type="OrthoDB" id="270728at2759"/>
<accession>A0A6J1Q2X6</accession>
<evidence type="ECO:0000256" key="4">
    <source>
        <dbReference type="ARBA" id="ARBA00022840"/>
    </source>
</evidence>
<dbReference type="RefSeq" id="XP_024875300.1">
    <property type="nucleotide sequence ID" value="XM_025019532.1"/>
</dbReference>
<dbReference type="GO" id="GO:0005524">
    <property type="term" value="F:ATP binding"/>
    <property type="evidence" value="ECO:0007669"/>
    <property type="project" value="UniProtKB-KW"/>
</dbReference>
<evidence type="ECO:0000313" key="6">
    <source>
        <dbReference type="RefSeq" id="XP_024875300.1"/>
    </source>
</evidence>
<evidence type="ECO:0000256" key="1">
    <source>
        <dbReference type="ARBA" id="ARBA00022679"/>
    </source>
</evidence>
<keyword evidence="3" id="KW-0547">Nucleotide-binding</keyword>
<dbReference type="GeneID" id="112456780"/>
<keyword evidence="2" id="KW-0548">Nucleotidyltransferase</keyword>
<name>A0A6J1Q2X6_9HYME</name>
<dbReference type="Proteomes" id="UP000504618">
    <property type="component" value="Unplaced"/>
</dbReference>